<dbReference type="SUPFAM" id="SSF53187">
    <property type="entry name" value="Zn-dependent exopeptidases"/>
    <property type="match status" value="1"/>
</dbReference>
<dbReference type="AlphaFoldDB" id="A0A382NTN7"/>
<feature type="non-terminal residue" evidence="4">
    <location>
        <position position="300"/>
    </location>
</feature>
<keyword evidence="1" id="KW-0808">Transferase</keyword>
<proteinExistence type="predicted"/>
<feature type="domain" description="Peptidase M28" evidence="3">
    <location>
        <begin position="103"/>
        <end position="299"/>
    </location>
</feature>
<evidence type="ECO:0000259" key="3">
    <source>
        <dbReference type="Pfam" id="PF04389"/>
    </source>
</evidence>
<gene>
    <name evidence="4" type="ORF">METZ01_LOCUS316559</name>
</gene>
<sequence length="300" mass="34300">MKKFISICIFVCFWFAPYFLLGFSEVAKAQPYDKEKYSRIMWRYLEVLSSFGPRYVGTKGYGETLQLIRQVGEEFADEVLEHPFSFTRHNGEKVEMVNIEFVFHGTSKGRAILLGAHYDTRPFADQENDPNYRLQPIIGSNDGGSGTSVLLGLAQYLKENPVRKPIRLVFFDGEDFGQSGMSEMFLGSKHHANHLKTNKHEEWPRAVIIVDMVGDKDLEIFKETHSMASGPKVLDRIYSVAKRTKSFQFNERSKYTIRDDHLPFAGLGIPSVLLIDFDYPFWHKLSDTLDKCSSESLGAV</sequence>
<dbReference type="Gene3D" id="3.40.630.10">
    <property type="entry name" value="Zn peptidases"/>
    <property type="match status" value="1"/>
</dbReference>
<evidence type="ECO:0000313" key="4">
    <source>
        <dbReference type="EMBL" id="SVC63705.1"/>
    </source>
</evidence>
<keyword evidence="2" id="KW-0012">Acyltransferase</keyword>
<accession>A0A382NTN7</accession>
<protein>
    <recommendedName>
        <fullName evidence="3">Peptidase M28 domain-containing protein</fullName>
    </recommendedName>
</protein>
<dbReference type="InterPro" id="IPR040234">
    <property type="entry name" value="QC/QCL"/>
</dbReference>
<dbReference type="PANTHER" id="PTHR12283:SF6">
    <property type="entry name" value="GLUTAMINYL-PEPTIDE CYCLOTRANSFERASE-RELATED"/>
    <property type="match status" value="1"/>
</dbReference>
<dbReference type="Pfam" id="PF04389">
    <property type="entry name" value="Peptidase_M28"/>
    <property type="match status" value="1"/>
</dbReference>
<name>A0A382NTN7_9ZZZZ</name>
<dbReference type="PANTHER" id="PTHR12283">
    <property type="entry name" value="GLUTAMINYL-PEPTIDE CYCLOTRANSFERASE"/>
    <property type="match status" value="1"/>
</dbReference>
<reference evidence="4" key="1">
    <citation type="submission" date="2018-05" db="EMBL/GenBank/DDBJ databases">
        <authorList>
            <person name="Lanie J.A."/>
            <person name="Ng W.-L."/>
            <person name="Kazmierczak K.M."/>
            <person name="Andrzejewski T.M."/>
            <person name="Davidsen T.M."/>
            <person name="Wayne K.J."/>
            <person name="Tettelin H."/>
            <person name="Glass J.I."/>
            <person name="Rusch D."/>
            <person name="Podicherti R."/>
            <person name="Tsui H.-C.T."/>
            <person name="Winkler M.E."/>
        </authorList>
    </citation>
    <scope>NUCLEOTIDE SEQUENCE</scope>
</reference>
<evidence type="ECO:0000256" key="2">
    <source>
        <dbReference type="ARBA" id="ARBA00023315"/>
    </source>
</evidence>
<dbReference type="GO" id="GO:0008270">
    <property type="term" value="F:zinc ion binding"/>
    <property type="evidence" value="ECO:0007669"/>
    <property type="project" value="TreeGrafter"/>
</dbReference>
<dbReference type="EMBL" id="UINC01102239">
    <property type="protein sequence ID" value="SVC63705.1"/>
    <property type="molecule type" value="Genomic_DNA"/>
</dbReference>
<dbReference type="GO" id="GO:0016603">
    <property type="term" value="F:glutaminyl-peptide cyclotransferase activity"/>
    <property type="evidence" value="ECO:0007669"/>
    <property type="project" value="TreeGrafter"/>
</dbReference>
<evidence type="ECO:0000256" key="1">
    <source>
        <dbReference type="ARBA" id="ARBA00022679"/>
    </source>
</evidence>
<dbReference type="InterPro" id="IPR007484">
    <property type="entry name" value="Peptidase_M28"/>
</dbReference>
<organism evidence="4">
    <name type="scientific">marine metagenome</name>
    <dbReference type="NCBI Taxonomy" id="408172"/>
    <lineage>
        <taxon>unclassified sequences</taxon>
        <taxon>metagenomes</taxon>
        <taxon>ecological metagenomes</taxon>
    </lineage>
</organism>